<dbReference type="EMBL" id="BAABHB010000005">
    <property type="protein sequence ID" value="GAA4408853.1"/>
    <property type="molecule type" value="Genomic_DNA"/>
</dbReference>
<comment type="caution">
    <text evidence="1">The sequence shown here is derived from an EMBL/GenBank/DDBJ whole genome shotgun (WGS) entry which is preliminary data.</text>
</comment>
<proteinExistence type="predicted"/>
<evidence type="ECO:0000313" key="1">
    <source>
        <dbReference type="EMBL" id="GAA4408853.1"/>
    </source>
</evidence>
<accession>A0ABP8KJZ2</accession>
<keyword evidence="2" id="KW-1185">Reference proteome</keyword>
<dbReference type="RefSeq" id="WP_345268740.1">
    <property type="nucleotide sequence ID" value="NZ_BAABHB010000005.1"/>
</dbReference>
<evidence type="ECO:0000313" key="2">
    <source>
        <dbReference type="Proteomes" id="UP001500936"/>
    </source>
</evidence>
<organism evidence="1 2">
    <name type="scientific">Nibrella viscosa</name>
    <dbReference type="NCBI Taxonomy" id="1084524"/>
    <lineage>
        <taxon>Bacteria</taxon>
        <taxon>Pseudomonadati</taxon>
        <taxon>Bacteroidota</taxon>
        <taxon>Cytophagia</taxon>
        <taxon>Cytophagales</taxon>
        <taxon>Spirosomataceae</taxon>
        <taxon>Nibrella</taxon>
    </lineage>
</organism>
<dbReference type="Proteomes" id="UP001500936">
    <property type="component" value="Unassembled WGS sequence"/>
</dbReference>
<name>A0ABP8KJZ2_9BACT</name>
<sequence>MLRSLTGEKNLVGLDGYIPQLPIRHIPDETHWVIHKKPGLVNQYIQEFIK</sequence>
<gene>
    <name evidence="1" type="ORF">GCM10023187_31370</name>
</gene>
<reference evidence="2" key="1">
    <citation type="journal article" date="2019" name="Int. J. Syst. Evol. Microbiol.">
        <title>The Global Catalogue of Microorganisms (GCM) 10K type strain sequencing project: providing services to taxonomists for standard genome sequencing and annotation.</title>
        <authorList>
            <consortium name="The Broad Institute Genomics Platform"/>
            <consortium name="The Broad Institute Genome Sequencing Center for Infectious Disease"/>
            <person name="Wu L."/>
            <person name="Ma J."/>
        </authorList>
    </citation>
    <scope>NUCLEOTIDE SEQUENCE [LARGE SCALE GENOMIC DNA]</scope>
    <source>
        <strain evidence="2">JCM 17925</strain>
    </source>
</reference>
<protein>
    <submittedName>
        <fullName evidence="1">Uncharacterized protein</fullName>
    </submittedName>
</protein>